<comment type="caution">
    <text evidence="2">The sequence shown here is derived from an EMBL/GenBank/DDBJ whole genome shotgun (WGS) entry which is preliminary data.</text>
</comment>
<name>A0ABW7CXB1_9GAMM</name>
<keyword evidence="1" id="KW-0732">Signal</keyword>
<evidence type="ECO:0000313" key="2">
    <source>
        <dbReference type="EMBL" id="MFG6109595.1"/>
    </source>
</evidence>
<accession>A0ABW7CXB1</accession>
<gene>
    <name evidence="2" type="ORF">ACEU0G_003610</name>
</gene>
<dbReference type="Proteomes" id="UP001605261">
    <property type="component" value="Unassembled WGS sequence"/>
</dbReference>
<protein>
    <submittedName>
        <fullName evidence="2">LuxR family transcriptional regulator</fullName>
    </submittedName>
</protein>
<dbReference type="RefSeq" id="WP_259203170.1">
    <property type="nucleotide sequence ID" value="NZ_JBHGCJ010000007.1"/>
</dbReference>
<reference evidence="2 3" key="1">
    <citation type="submission" date="2024-09" db="EMBL/GenBank/DDBJ databases">
        <authorList>
            <consortium name="All-Russian atlas of soil microorganisms"/>
            <consortium name="as a basis for the search for new antimicrobial producers and enzymes with unique properties"/>
            <person name="Sokolova E.A."/>
            <person name="Voronina E.N."/>
        </authorList>
    </citation>
    <scope>NUCLEOTIDE SEQUENCE [LARGE SCALE GENOMIC DNA]</scope>
    <source>
        <strain evidence="2 3">AF-22b-331.1</strain>
    </source>
</reference>
<feature type="chain" id="PRO_5047267225" evidence="1">
    <location>
        <begin position="22"/>
        <end position="160"/>
    </location>
</feature>
<organism evidence="2 3">
    <name type="scientific">Stenotrophomonas nematodicola</name>
    <dbReference type="NCBI Taxonomy" id="2656746"/>
    <lineage>
        <taxon>Bacteria</taxon>
        <taxon>Pseudomonadati</taxon>
        <taxon>Pseudomonadota</taxon>
        <taxon>Gammaproteobacteria</taxon>
        <taxon>Lysobacterales</taxon>
        <taxon>Lysobacteraceae</taxon>
        <taxon>Stenotrophomonas</taxon>
    </lineage>
</organism>
<evidence type="ECO:0000256" key="1">
    <source>
        <dbReference type="SAM" id="SignalP"/>
    </source>
</evidence>
<keyword evidence="3" id="KW-1185">Reference proteome</keyword>
<dbReference type="EMBL" id="JBHGCJ010000007">
    <property type="protein sequence ID" value="MFG6109595.1"/>
    <property type="molecule type" value="Genomic_DNA"/>
</dbReference>
<sequence length="160" mass="17118">MKNVIAASLALLLLQASSTFAAPPTVSPLAGRWTLDVATLPMPAEARPQSVTLEFAEVPGGKWSSRVAIVEHSGNRLDAASTMLLDGTPAPATGTYPVDRVAAKMPAPGVLVVQFIYQNIPRSTRVYTVSADGKVLTETEAYFRDGQPVLRTAHFDRARQ</sequence>
<evidence type="ECO:0000313" key="3">
    <source>
        <dbReference type="Proteomes" id="UP001605261"/>
    </source>
</evidence>
<feature type="signal peptide" evidence="1">
    <location>
        <begin position="1"/>
        <end position="21"/>
    </location>
</feature>
<proteinExistence type="predicted"/>